<feature type="compositionally biased region" description="Pro residues" evidence="1">
    <location>
        <begin position="142"/>
        <end position="153"/>
    </location>
</feature>
<sequence>MSGRDRMGPRVSQPAPAGYEETAGAGTFRQAEGPEAARRRRRHRDPRFFAVLLGISAAVGLAGTSPARASVVPTPTLDGPTWPALSGLPNANRPEPAGTPRSSSISASGYAKVNPGNVLILGGIGDLFDGGQDDDEGATAPPESPAAPSPGPPATELASPRPQFPALDSANPNATPTAVEAGKPLPLIPADPGQPVVAETLSTVTASTVTMTGLRIRGIVDLPTTGGTLRTLKFSMDRAITDDFLLRAPGPAGRTMRFATDRLTLTGEVAVYATRFVGRLLGVTITLTPDLPFPDGIPSTSPITISDPAIDLAFMNSHSLTARPALKLTLD</sequence>
<gene>
    <name evidence="3" type="ORF">EV384_3772</name>
</gene>
<accession>A0A4Q8BBP6</accession>
<reference evidence="3 4" key="1">
    <citation type="submission" date="2019-02" db="EMBL/GenBank/DDBJ databases">
        <title>Sequencing the genomes of 1000 actinobacteria strains.</title>
        <authorList>
            <person name="Klenk H.-P."/>
        </authorList>
    </citation>
    <scope>NUCLEOTIDE SEQUENCE [LARGE SCALE GENOMIC DNA]</scope>
    <source>
        <strain evidence="3 4">DSM 45612</strain>
    </source>
</reference>
<dbReference type="EMBL" id="SHLD01000001">
    <property type="protein sequence ID" value="RZU75240.1"/>
    <property type="molecule type" value="Genomic_DNA"/>
</dbReference>
<proteinExistence type="predicted"/>
<dbReference type="AlphaFoldDB" id="A0A4Q8BBP6"/>
<feature type="region of interest" description="Disordered" evidence="1">
    <location>
        <begin position="81"/>
        <end position="109"/>
    </location>
</feature>
<dbReference type="Proteomes" id="UP000294114">
    <property type="component" value="Unassembled WGS sequence"/>
</dbReference>
<comment type="caution">
    <text evidence="3">The sequence shown here is derived from an EMBL/GenBank/DDBJ whole genome shotgun (WGS) entry which is preliminary data.</text>
</comment>
<feature type="region of interest" description="Disordered" evidence="1">
    <location>
        <begin position="124"/>
        <end position="187"/>
    </location>
</feature>
<keyword evidence="4" id="KW-1185">Reference proteome</keyword>
<evidence type="ECO:0000256" key="1">
    <source>
        <dbReference type="SAM" id="MobiDB-lite"/>
    </source>
</evidence>
<evidence type="ECO:0000313" key="4">
    <source>
        <dbReference type="Proteomes" id="UP000294114"/>
    </source>
</evidence>
<keyword evidence="2" id="KW-1133">Transmembrane helix</keyword>
<protein>
    <submittedName>
        <fullName evidence="3">Uncharacterized protein</fullName>
    </submittedName>
</protein>
<feature type="region of interest" description="Disordered" evidence="1">
    <location>
        <begin position="1"/>
        <end position="44"/>
    </location>
</feature>
<feature type="transmembrane region" description="Helical" evidence="2">
    <location>
        <begin position="48"/>
        <end position="67"/>
    </location>
</feature>
<evidence type="ECO:0000313" key="3">
    <source>
        <dbReference type="EMBL" id="RZU75240.1"/>
    </source>
</evidence>
<evidence type="ECO:0000256" key="2">
    <source>
        <dbReference type="SAM" id="Phobius"/>
    </source>
</evidence>
<organism evidence="3 4">
    <name type="scientific">Micromonospora kangleipakensis</name>
    <dbReference type="NCBI Taxonomy" id="1077942"/>
    <lineage>
        <taxon>Bacteria</taxon>
        <taxon>Bacillati</taxon>
        <taxon>Actinomycetota</taxon>
        <taxon>Actinomycetes</taxon>
        <taxon>Micromonosporales</taxon>
        <taxon>Micromonosporaceae</taxon>
        <taxon>Micromonospora</taxon>
    </lineage>
</organism>
<name>A0A4Q8BBP6_9ACTN</name>
<keyword evidence="2" id="KW-0472">Membrane</keyword>
<keyword evidence="2" id="KW-0812">Transmembrane</keyword>